<feature type="signal peptide" evidence="4">
    <location>
        <begin position="1"/>
        <end position="26"/>
    </location>
</feature>
<dbReference type="InterPro" id="IPR011050">
    <property type="entry name" value="Pectin_lyase_fold/virulence"/>
</dbReference>
<evidence type="ECO:0000256" key="1">
    <source>
        <dbReference type="ARBA" id="ARBA00004613"/>
    </source>
</evidence>
<comment type="caution">
    <text evidence="6">The sequence shown here is derived from an EMBL/GenBank/DDBJ whole genome shotgun (WGS) entry which is preliminary data.</text>
</comment>
<feature type="chain" id="PRO_5047452371" evidence="4">
    <location>
        <begin position="27"/>
        <end position="770"/>
    </location>
</feature>
<evidence type="ECO:0000256" key="4">
    <source>
        <dbReference type="SAM" id="SignalP"/>
    </source>
</evidence>
<evidence type="ECO:0000313" key="7">
    <source>
        <dbReference type="Proteomes" id="UP001216674"/>
    </source>
</evidence>
<keyword evidence="7" id="KW-1185">Reference proteome</keyword>
<accession>A0ABT6B3H5</accession>
<evidence type="ECO:0000256" key="2">
    <source>
        <dbReference type="ARBA" id="ARBA00022525"/>
    </source>
</evidence>
<dbReference type="InterPro" id="IPR050909">
    <property type="entry name" value="Bact_Autotransporter_VF"/>
</dbReference>
<dbReference type="InterPro" id="IPR008638">
    <property type="entry name" value="FhaB/CdiA-like_TPS"/>
</dbReference>
<dbReference type="SUPFAM" id="SSF51126">
    <property type="entry name" value="Pectin lyase-like"/>
    <property type="match status" value="1"/>
</dbReference>
<dbReference type="PANTHER" id="PTHR12338">
    <property type="entry name" value="AUTOTRANSPORTER"/>
    <property type="match status" value="1"/>
</dbReference>
<name>A0ABT6B3H5_9BURK</name>
<proteinExistence type="predicted"/>
<gene>
    <name evidence="6" type="ORF">P3W85_40490</name>
</gene>
<dbReference type="PANTHER" id="PTHR12338:SF8">
    <property type="entry name" value="HEME_HEMOPEXIN-BINDING PROTEIN"/>
    <property type="match status" value="1"/>
</dbReference>
<evidence type="ECO:0000313" key="6">
    <source>
        <dbReference type="EMBL" id="MDF3839173.1"/>
    </source>
</evidence>
<dbReference type="EMBL" id="JARJLM010000657">
    <property type="protein sequence ID" value="MDF3839173.1"/>
    <property type="molecule type" value="Genomic_DNA"/>
</dbReference>
<comment type="subcellular location">
    <subcellularLocation>
        <location evidence="1">Secreted</location>
    </subcellularLocation>
</comment>
<feature type="non-terminal residue" evidence="6">
    <location>
        <position position="770"/>
    </location>
</feature>
<dbReference type="SMART" id="SM00912">
    <property type="entry name" value="Haemagg_act"/>
    <property type="match status" value="1"/>
</dbReference>
<reference evidence="6 7" key="1">
    <citation type="submission" date="2023-03" db="EMBL/GenBank/DDBJ databases">
        <title>Draft assemblies of triclosan tolerant bacteria isolated from returned activated sludge.</title>
        <authorList>
            <person name="Van Hamelsveld S."/>
        </authorList>
    </citation>
    <scope>NUCLEOTIDE SEQUENCE [LARGE SCALE GENOMIC DNA]</scope>
    <source>
        <strain evidence="6 7">GW210010_S58</strain>
    </source>
</reference>
<organism evidence="6 7">
    <name type="scientific">Cupriavidus basilensis</name>
    <dbReference type="NCBI Taxonomy" id="68895"/>
    <lineage>
        <taxon>Bacteria</taxon>
        <taxon>Pseudomonadati</taxon>
        <taxon>Pseudomonadota</taxon>
        <taxon>Betaproteobacteria</taxon>
        <taxon>Burkholderiales</taxon>
        <taxon>Burkholderiaceae</taxon>
        <taxon>Cupriavidus</taxon>
    </lineage>
</organism>
<dbReference type="Gene3D" id="2.160.20.10">
    <property type="entry name" value="Single-stranded right-handed beta-helix, Pectin lyase-like"/>
    <property type="match status" value="1"/>
</dbReference>
<dbReference type="InterPro" id="IPR012334">
    <property type="entry name" value="Pectin_lyas_fold"/>
</dbReference>
<evidence type="ECO:0000259" key="5">
    <source>
        <dbReference type="SMART" id="SM00912"/>
    </source>
</evidence>
<protein>
    <submittedName>
        <fullName evidence="6">Filamentous hemagglutinin N-terminal domain-containing protein</fullName>
    </submittedName>
</protein>
<keyword evidence="2" id="KW-0964">Secreted</keyword>
<keyword evidence="3 4" id="KW-0732">Signal</keyword>
<evidence type="ECO:0000256" key="3">
    <source>
        <dbReference type="ARBA" id="ARBA00022729"/>
    </source>
</evidence>
<dbReference type="NCBIfam" id="TIGR01901">
    <property type="entry name" value="adhes_NPXG"/>
    <property type="match status" value="1"/>
</dbReference>
<dbReference type="Proteomes" id="UP001216674">
    <property type="component" value="Unassembled WGS sequence"/>
</dbReference>
<sequence>MLRTAPMARAITAALAAGGVFGSAHALQAFSPAWFTAKGAAQNSAAVTGRLPNGMPVSTLTSPSEQQRLANAQLQRSVANLGAAAQAIAAQQSLQAAARQAARNDPALPDGLTDGGLKVDTNSLTQGWLNANAPEQTVADGRTTVAITQTADRAVLNWETFNVGKQTTVAFAQQKDWAVLNRVNDPQARPSQIQGQVKGDGTVMIVNRNGILFSGSAQVDTRNLVAAAAKISDEQFRSRGIHSAKVGNGLAPVFTDAAGAVTVAAGAQITTATPASVTQGGGYVLMVGHEVSNAGAITTPRGQVQLAAGDFFIVRPGQSTATNQGSTTRGNEVSPQFIAGSTAGRVINTGLLSAPEGDITLAGRKVVQDGVALSTTTVDTRGTIHLLNSASDTLGSVTVTSNALNAVLLDDKSGRTALDTQRDALIVPQLRETLGIFDNLSQLDDRRDLSRIEVVSGGNVLFAGGSSTLATGGQIVVSAGNAGRTTVADGARLDVSGAVAVHVAMATNNVQVNVQGNEQRDAPINRDSTMLNNANVWIDRRRLIRVAAGTGGYDKERWYTPGGLLEVGGYLGLQGHGIGEWAAQGGSVTFSGGELVALKGSNINLSGGTLDVQTGMIRQSWLKGTDGRLYEVSNAPADVAFTGMYKGFEDTHSRWGAKATSYFYNPLIGPAHRLENGYTVGRDAGRLVVATGAAVLEGDITATAFQGARQVTRGDARLDGYAQSHNAAAQAAQLVLGSYISGYNSDATVGPVGVFHNLAPTFNRIVFDRS</sequence>
<dbReference type="Pfam" id="PF05860">
    <property type="entry name" value="TPS"/>
    <property type="match status" value="1"/>
</dbReference>
<dbReference type="RefSeq" id="WP_276268942.1">
    <property type="nucleotide sequence ID" value="NZ_JARJLM010000657.1"/>
</dbReference>
<feature type="domain" description="Filamentous haemagglutinin FhaB/tRNA nuclease CdiA-like TPS" evidence="5">
    <location>
        <begin position="121"/>
        <end position="235"/>
    </location>
</feature>